<evidence type="ECO:0000313" key="3">
    <source>
        <dbReference type="Proteomes" id="UP000053558"/>
    </source>
</evidence>
<accession>A0A5M3MZQ8</accession>
<dbReference type="Gene3D" id="3.40.50.2000">
    <property type="entry name" value="Glycogen Phosphorylase B"/>
    <property type="match status" value="2"/>
</dbReference>
<dbReference type="PANTHER" id="PTHR38134">
    <property type="entry name" value="SLR1395 PROTEIN"/>
    <property type="match status" value="1"/>
</dbReference>
<dbReference type="EMBL" id="JH711575">
    <property type="protein sequence ID" value="EIW84294.1"/>
    <property type="molecule type" value="Genomic_DNA"/>
</dbReference>
<dbReference type="AlphaFoldDB" id="A0A5M3MZQ8"/>
<feature type="compositionally biased region" description="Polar residues" evidence="1">
    <location>
        <begin position="347"/>
        <end position="360"/>
    </location>
</feature>
<dbReference type="RefSeq" id="XP_007766032.1">
    <property type="nucleotide sequence ID" value="XM_007767842.1"/>
</dbReference>
<dbReference type="PANTHER" id="PTHR38134:SF2">
    <property type="entry name" value="GALACTOKINASE"/>
    <property type="match status" value="1"/>
</dbReference>
<protein>
    <submittedName>
        <fullName evidence="2">Uncharacterized protein</fullName>
    </submittedName>
</protein>
<organism evidence="2 3">
    <name type="scientific">Coniophora puteana (strain RWD-64-598)</name>
    <name type="common">Brown rot fungus</name>
    <dbReference type="NCBI Taxonomy" id="741705"/>
    <lineage>
        <taxon>Eukaryota</taxon>
        <taxon>Fungi</taxon>
        <taxon>Dikarya</taxon>
        <taxon>Basidiomycota</taxon>
        <taxon>Agaricomycotina</taxon>
        <taxon>Agaricomycetes</taxon>
        <taxon>Agaricomycetidae</taxon>
        <taxon>Boletales</taxon>
        <taxon>Coniophorineae</taxon>
        <taxon>Coniophoraceae</taxon>
        <taxon>Coniophora</taxon>
    </lineage>
</organism>
<sequence length="579" mass="63320">MEPQNASRSFRLAFYCSGHGYGHATRVSALARHLLGLDSNPEVYLVSTAPEHVFADSISRGAQYRHAYVDPVIVQPVAYHVDRQKSIEVLRSFLDQKDEFLEREVAWLKSTDVDCVLSDSAFLGCLAANAAMVPCILVTNFTFDSVYSYLSTSYVDRTLPIDSVTWESSGEDSNITADVPIPYDDIKALVDELHAGYRCADLLVLLPGAIPIPSFSRYPPLPAHRWTDESDNSLLHTAVVHLDKGPEYGGLLPAVPFPSPPGAQKSIEKPLPRFVIQAPLLVRTPTNVASGESVYTPAGRSAFLASLGVPEHLHDPSTTHILVVSFGGQRIRRPNSGATTPVRGLRATSSNTLSNGRSGSTLLSPGALLPHTSDSRLATTSQLLMPGAPPAFKPECSPLLSSGSFPDRLSTVDEIVTEDLPRLLPDESWIAIVCGVSKEQWAEGEDELPEGFYVAPKYVYMPDLTAVADVILGKLGYGTVSECVDSQTPFVYVSRPLFVEEHGLRRLLEQSGVGHELSRTAFECGDWAHAVERAWKRGKLAKDTIRAKGGNRGRDEECRQLAVKLVDWITAWKEAVRYQ</sequence>
<evidence type="ECO:0000313" key="2">
    <source>
        <dbReference type="EMBL" id="EIW84294.1"/>
    </source>
</evidence>
<keyword evidence="3" id="KW-1185">Reference proteome</keyword>
<dbReference type="OrthoDB" id="1684102at2759"/>
<dbReference type="SUPFAM" id="SSF53756">
    <property type="entry name" value="UDP-Glycosyltransferase/glycogen phosphorylase"/>
    <property type="match status" value="2"/>
</dbReference>
<dbReference type="InterPro" id="IPR053205">
    <property type="entry name" value="GHMP_kinase_L-arabinokinase"/>
</dbReference>
<reference evidence="3" key="1">
    <citation type="journal article" date="2012" name="Science">
        <title>The Paleozoic origin of enzymatic lignin decomposition reconstructed from 31 fungal genomes.</title>
        <authorList>
            <person name="Floudas D."/>
            <person name="Binder M."/>
            <person name="Riley R."/>
            <person name="Barry K."/>
            <person name="Blanchette R.A."/>
            <person name="Henrissat B."/>
            <person name="Martinez A.T."/>
            <person name="Otillar R."/>
            <person name="Spatafora J.W."/>
            <person name="Yadav J.S."/>
            <person name="Aerts A."/>
            <person name="Benoit I."/>
            <person name="Boyd A."/>
            <person name="Carlson A."/>
            <person name="Copeland A."/>
            <person name="Coutinho P.M."/>
            <person name="de Vries R.P."/>
            <person name="Ferreira P."/>
            <person name="Findley K."/>
            <person name="Foster B."/>
            <person name="Gaskell J."/>
            <person name="Glotzer D."/>
            <person name="Gorecki P."/>
            <person name="Heitman J."/>
            <person name="Hesse C."/>
            <person name="Hori C."/>
            <person name="Igarashi K."/>
            <person name="Jurgens J.A."/>
            <person name="Kallen N."/>
            <person name="Kersten P."/>
            <person name="Kohler A."/>
            <person name="Kuees U."/>
            <person name="Kumar T.K.A."/>
            <person name="Kuo A."/>
            <person name="LaButti K."/>
            <person name="Larrondo L.F."/>
            <person name="Lindquist E."/>
            <person name="Ling A."/>
            <person name="Lombard V."/>
            <person name="Lucas S."/>
            <person name="Lundell T."/>
            <person name="Martin R."/>
            <person name="McLaughlin D.J."/>
            <person name="Morgenstern I."/>
            <person name="Morin E."/>
            <person name="Murat C."/>
            <person name="Nagy L.G."/>
            <person name="Nolan M."/>
            <person name="Ohm R.A."/>
            <person name="Patyshakuliyeva A."/>
            <person name="Rokas A."/>
            <person name="Ruiz-Duenas F.J."/>
            <person name="Sabat G."/>
            <person name="Salamov A."/>
            <person name="Samejima M."/>
            <person name="Schmutz J."/>
            <person name="Slot J.C."/>
            <person name="St John F."/>
            <person name="Stenlid J."/>
            <person name="Sun H."/>
            <person name="Sun S."/>
            <person name="Syed K."/>
            <person name="Tsang A."/>
            <person name="Wiebenga A."/>
            <person name="Young D."/>
            <person name="Pisabarro A."/>
            <person name="Eastwood D.C."/>
            <person name="Martin F."/>
            <person name="Cullen D."/>
            <person name="Grigoriev I.V."/>
            <person name="Hibbett D.S."/>
        </authorList>
    </citation>
    <scope>NUCLEOTIDE SEQUENCE [LARGE SCALE GENOMIC DNA]</scope>
    <source>
        <strain evidence="3">RWD-64-598 SS2</strain>
    </source>
</reference>
<feature type="region of interest" description="Disordered" evidence="1">
    <location>
        <begin position="332"/>
        <end position="360"/>
    </location>
</feature>
<proteinExistence type="predicted"/>
<dbReference type="KEGG" id="cput:CONPUDRAFT_135791"/>
<comment type="caution">
    <text evidence="2">The sequence shown here is derived from an EMBL/GenBank/DDBJ whole genome shotgun (WGS) entry which is preliminary data.</text>
</comment>
<dbReference type="Proteomes" id="UP000053558">
    <property type="component" value="Unassembled WGS sequence"/>
</dbReference>
<name>A0A5M3MZQ8_CONPW</name>
<dbReference type="OMA" id="AHYRYAE"/>
<evidence type="ECO:0000256" key="1">
    <source>
        <dbReference type="SAM" id="MobiDB-lite"/>
    </source>
</evidence>
<gene>
    <name evidence="2" type="ORF">CONPUDRAFT_135791</name>
</gene>
<dbReference type="GeneID" id="19200802"/>